<feature type="non-terminal residue" evidence="1">
    <location>
        <position position="56"/>
    </location>
</feature>
<accession>A0A699S9P2</accession>
<evidence type="ECO:0000313" key="1">
    <source>
        <dbReference type="EMBL" id="GFC93943.1"/>
    </source>
</evidence>
<gene>
    <name evidence="1" type="ORF">Tci_865913</name>
</gene>
<dbReference type="EMBL" id="BKCJ011146179">
    <property type="protein sequence ID" value="GFC93943.1"/>
    <property type="molecule type" value="Genomic_DNA"/>
</dbReference>
<comment type="caution">
    <text evidence="1">The sequence shown here is derived from an EMBL/GenBank/DDBJ whole genome shotgun (WGS) entry which is preliminary data.</text>
</comment>
<reference evidence="1" key="1">
    <citation type="journal article" date="2019" name="Sci. Rep.">
        <title>Draft genome of Tanacetum cinerariifolium, the natural source of mosquito coil.</title>
        <authorList>
            <person name="Yamashiro T."/>
            <person name="Shiraishi A."/>
            <person name="Satake H."/>
            <person name="Nakayama K."/>
        </authorList>
    </citation>
    <scope>NUCLEOTIDE SEQUENCE</scope>
</reference>
<sequence length="56" mass="6209">MPGADINPFTSFVDWEVQDSGGLRDSITSFPNKGLLPNRKTNFFHSGRCLQTSYSA</sequence>
<dbReference type="AlphaFoldDB" id="A0A699S9P2"/>
<name>A0A699S9P2_TANCI</name>
<proteinExistence type="predicted"/>
<organism evidence="1">
    <name type="scientific">Tanacetum cinerariifolium</name>
    <name type="common">Dalmatian daisy</name>
    <name type="synonym">Chrysanthemum cinerariifolium</name>
    <dbReference type="NCBI Taxonomy" id="118510"/>
    <lineage>
        <taxon>Eukaryota</taxon>
        <taxon>Viridiplantae</taxon>
        <taxon>Streptophyta</taxon>
        <taxon>Embryophyta</taxon>
        <taxon>Tracheophyta</taxon>
        <taxon>Spermatophyta</taxon>
        <taxon>Magnoliopsida</taxon>
        <taxon>eudicotyledons</taxon>
        <taxon>Gunneridae</taxon>
        <taxon>Pentapetalae</taxon>
        <taxon>asterids</taxon>
        <taxon>campanulids</taxon>
        <taxon>Asterales</taxon>
        <taxon>Asteraceae</taxon>
        <taxon>Asteroideae</taxon>
        <taxon>Anthemideae</taxon>
        <taxon>Anthemidinae</taxon>
        <taxon>Tanacetum</taxon>
    </lineage>
</organism>
<protein>
    <submittedName>
        <fullName evidence="1">Uncharacterized protein</fullName>
    </submittedName>
</protein>